<reference evidence="2 3" key="1">
    <citation type="submission" date="2022-10" db="EMBL/GenBank/DDBJ databases">
        <authorList>
            <person name="Xie J."/>
            <person name="Shen N."/>
        </authorList>
    </citation>
    <scope>NUCLEOTIDE SEQUENCE [LARGE SCALE GENOMIC DNA]</scope>
    <source>
        <strain evidence="2 3">DSM 41681</strain>
    </source>
</reference>
<feature type="domain" description="DUF4935" evidence="1">
    <location>
        <begin position="2"/>
        <end position="171"/>
    </location>
</feature>
<organism evidence="2 3">
    <name type="scientific">Streptomyces kunmingensis</name>
    <dbReference type="NCBI Taxonomy" id="68225"/>
    <lineage>
        <taxon>Bacteria</taxon>
        <taxon>Bacillati</taxon>
        <taxon>Actinomycetota</taxon>
        <taxon>Actinomycetes</taxon>
        <taxon>Kitasatosporales</taxon>
        <taxon>Streptomycetaceae</taxon>
        <taxon>Streptomyces</taxon>
    </lineage>
</organism>
<name>A0ABU6CF21_9ACTN</name>
<gene>
    <name evidence="2" type="ORF">OKJ48_24085</name>
</gene>
<dbReference type="Proteomes" id="UP001352223">
    <property type="component" value="Unassembled WGS sequence"/>
</dbReference>
<protein>
    <submittedName>
        <fullName evidence="2">PIN domain-containing protein</fullName>
    </submittedName>
</protein>
<evidence type="ECO:0000259" key="1">
    <source>
        <dbReference type="Pfam" id="PF16289"/>
    </source>
</evidence>
<dbReference type="RefSeq" id="WP_324771011.1">
    <property type="nucleotide sequence ID" value="NZ_BAAATS010000028.1"/>
</dbReference>
<accession>A0ABU6CF21</accession>
<proteinExistence type="predicted"/>
<dbReference type="InterPro" id="IPR032557">
    <property type="entry name" value="DUF4935"/>
</dbReference>
<sequence>MIVLDSNEIRLFLPGSAALQQLTAIAKRARHTIATTDMVLREVVRQHHARVISVAKALADAQREFNDAGTWMEGRAQVPFPDGRSRRFFANREVRNFEEAIRNAYRVLPTLPEDALTALQWEADHRGPCRNGSGARDASIWLTAARACGTPDLDASGRPLPVIFVSRDNDFCVPGDATSLAKELRSENTERKMMTLKKGVMEVLADLGFPKRRVDAQAVSSRLDFQNALVDVAVDKGNLSPRHLDRIGEAETVFHLRKGAEAYKCQSDEVTLTSISGIWGIRFVIERLPRRPDGRGGGQRLLGAPMTIEATGLIVEDHEEHSVTIDIVPAAVW</sequence>
<dbReference type="EMBL" id="JAOZYB010000223">
    <property type="protein sequence ID" value="MEB3963298.1"/>
    <property type="molecule type" value="Genomic_DNA"/>
</dbReference>
<keyword evidence="3" id="KW-1185">Reference proteome</keyword>
<dbReference type="Pfam" id="PF16289">
    <property type="entry name" value="PIN_12"/>
    <property type="match status" value="1"/>
</dbReference>
<evidence type="ECO:0000313" key="3">
    <source>
        <dbReference type="Proteomes" id="UP001352223"/>
    </source>
</evidence>
<evidence type="ECO:0000313" key="2">
    <source>
        <dbReference type="EMBL" id="MEB3963298.1"/>
    </source>
</evidence>
<comment type="caution">
    <text evidence="2">The sequence shown here is derived from an EMBL/GenBank/DDBJ whole genome shotgun (WGS) entry which is preliminary data.</text>
</comment>